<organism evidence="1 2">
    <name type="scientific">Agrobacterium deltaense Zutra 3/1</name>
    <dbReference type="NCBI Taxonomy" id="1183427"/>
    <lineage>
        <taxon>Bacteria</taxon>
        <taxon>Pseudomonadati</taxon>
        <taxon>Pseudomonadota</taxon>
        <taxon>Alphaproteobacteria</taxon>
        <taxon>Hyphomicrobiales</taxon>
        <taxon>Rhizobiaceae</taxon>
        <taxon>Rhizobium/Agrobacterium group</taxon>
        <taxon>Agrobacterium</taxon>
    </lineage>
</organism>
<reference evidence="1 2" key="1">
    <citation type="submission" date="2016-01" db="EMBL/GenBank/DDBJ databases">
        <authorList>
            <person name="Oliw E.H."/>
        </authorList>
    </citation>
    <scope>NUCLEOTIDE SEQUENCE [LARGE SCALE GENOMIC DNA]</scope>
    <source>
        <strain evidence="1 2">Zutra 3-1</strain>
    </source>
</reference>
<sequence>MKNAQKIICVKTIPHYRLSKPANLLWTNELKAGGLLLLAGLHLLRDTTIHGKFEHCNFPRRFNVEWIRQIAR</sequence>
<protein>
    <submittedName>
        <fullName evidence="1">Uncharacterized protein</fullName>
    </submittedName>
</protein>
<name>A0A1S7NYX3_9HYPH</name>
<evidence type="ECO:0000313" key="1">
    <source>
        <dbReference type="EMBL" id="CUX13244.1"/>
    </source>
</evidence>
<dbReference type="AlphaFoldDB" id="A0A1S7NYX3"/>
<evidence type="ECO:0000313" key="2">
    <source>
        <dbReference type="Proteomes" id="UP000191987"/>
    </source>
</evidence>
<gene>
    <name evidence="1" type="ORF">AGR7C_Cc110054</name>
</gene>
<dbReference type="EMBL" id="FBWG01000003">
    <property type="protein sequence ID" value="CUX13244.1"/>
    <property type="molecule type" value="Genomic_DNA"/>
</dbReference>
<proteinExistence type="predicted"/>
<accession>A0A1S7NYX3</accession>
<dbReference type="Proteomes" id="UP000191987">
    <property type="component" value="Unassembled WGS sequence"/>
</dbReference>